<evidence type="ECO:0000313" key="3">
    <source>
        <dbReference type="EMBL" id="MEC7057217.1"/>
    </source>
</evidence>
<evidence type="ECO:0000313" key="4">
    <source>
        <dbReference type="Proteomes" id="UP001353952"/>
    </source>
</evidence>
<sequence>MPGIPDIAAYPMPGESDLPANTARWTMRADRAVLLVHDMQRYFLRPFDEAQRRTLIGNVALVRERCARLGIPVAFTAQPGSMTKQQRGLLMDFWGPGMRLAPEDRAVTEELAPRPDDWSLTKWRYSAFVRSGLLERLRESGRDQLILCGVYAHIGVLATAVDAFAHDIRTFLVADAVADFSAEEHRLALAYAARRCAFVTTARHLPVEGGTLLGGDHAEPGKRAVA</sequence>
<feature type="domain" description="Isochorismatase-like" evidence="2">
    <location>
        <begin position="33"/>
        <end position="202"/>
    </location>
</feature>
<evidence type="ECO:0000256" key="1">
    <source>
        <dbReference type="ARBA" id="ARBA00022801"/>
    </source>
</evidence>
<dbReference type="PANTHER" id="PTHR43540">
    <property type="entry name" value="PEROXYUREIDOACRYLATE/UREIDOACRYLATE AMIDOHYDROLASE-RELATED"/>
    <property type="match status" value="1"/>
</dbReference>
<dbReference type="Gene3D" id="3.40.50.850">
    <property type="entry name" value="Isochorismatase-like"/>
    <property type="match status" value="1"/>
</dbReference>
<dbReference type="PRINTS" id="PR01398">
    <property type="entry name" value="ISCHRISMTASE"/>
</dbReference>
<evidence type="ECO:0000259" key="2">
    <source>
        <dbReference type="Pfam" id="PF00857"/>
    </source>
</evidence>
<dbReference type="InterPro" id="IPR000868">
    <property type="entry name" value="Isochorismatase-like_dom"/>
</dbReference>
<dbReference type="PANTHER" id="PTHR43540:SF3">
    <property type="entry name" value="ENTEROBACTIN SYNTHASE COMPONENT B"/>
    <property type="match status" value="1"/>
</dbReference>
<dbReference type="InterPro" id="IPR050272">
    <property type="entry name" value="Isochorismatase-like_hydrls"/>
</dbReference>
<dbReference type="PIRSF" id="PIRSF001111">
    <property type="entry name" value="Isochorismatase"/>
    <property type="match status" value="1"/>
</dbReference>
<dbReference type="RefSeq" id="WP_191848471.1">
    <property type="nucleotide sequence ID" value="NZ_BMUO01000012.1"/>
</dbReference>
<reference evidence="3 4" key="1">
    <citation type="submission" date="2024-01" db="EMBL/GenBank/DDBJ databases">
        <title>Genome analysis.</title>
        <authorList>
            <person name="Zhang K."/>
        </authorList>
    </citation>
    <scope>NUCLEOTIDE SEQUENCE [LARGE SCALE GENOMIC DNA]</scope>
    <source>
        <strain evidence="3 4">CGMCC 4.1753</strain>
    </source>
</reference>
<name>A0ABU6M8V4_9ACTN</name>
<dbReference type="InterPro" id="IPR016291">
    <property type="entry name" value="Isochorismatase"/>
</dbReference>
<dbReference type="InterPro" id="IPR036380">
    <property type="entry name" value="Isochorismatase-like_sf"/>
</dbReference>
<organism evidence="3 4">
    <name type="scientific">Streptomyces violaceochromogenes</name>
    <dbReference type="NCBI Taxonomy" id="67377"/>
    <lineage>
        <taxon>Bacteria</taxon>
        <taxon>Bacillati</taxon>
        <taxon>Actinomycetota</taxon>
        <taxon>Actinomycetes</taxon>
        <taxon>Kitasatosporales</taxon>
        <taxon>Streptomycetaceae</taxon>
        <taxon>Streptomyces</taxon>
    </lineage>
</organism>
<accession>A0ABU6M8V4</accession>
<dbReference type="SUPFAM" id="SSF52499">
    <property type="entry name" value="Isochorismatase-like hydrolases"/>
    <property type="match status" value="1"/>
</dbReference>
<keyword evidence="4" id="KW-1185">Reference proteome</keyword>
<dbReference type="Proteomes" id="UP001353952">
    <property type="component" value="Unassembled WGS sequence"/>
</dbReference>
<dbReference type="EMBL" id="JAYXNZ010000002">
    <property type="protein sequence ID" value="MEC7057217.1"/>
    <property type="molecule type" value="Genomic_DNA"/>
</dbReference>
<protein>
    <submittedName>
        <fullName evidence="3">Isochorismatase family protein</fullName>
    </submittedName>
</protein>
<gene>
    <name evidence="3" type="ORF">RFN57_33760</name>
</gene>
<comment type="caution">
    <text evidence="3">The sequence shown here is derived from an EMBL/GenBank/DDBJ whole genome shotgun (WGS) entry which is preliminary data.</text>
</comment>
<keyword evidence="1" id="KW-0378">Hydrolase</keyword>
<dbReference type="Pfam" id="PF00857">
    <property type="entry name" value="Isochorismatase"/>
    <property type="match status" value="1"/>
</dbReference>
<proteinExistence type="predicted"/>